<gene>
    <name evidence="4" type="ORF">J2T57_002879</name>
</gene>
<evidence type="ECO:0000313" key="5">
    <source>
        <dbReference type="Proteomes" id="UP001205843"/>
    </source>
</evidence>
<dbReference type="EMBL" id="JALJXV010000007">
    <property type="protein sequence ID" value="MCP1675724.1"/>
    <property type="molecule type" value="Genomic_DNA"/>
</dbReference>
<dbReference type="PANTHER" id="PTHR36505">
    <property type="entry name" value="BLR1072 PROTEIN"/>
    <property type="match status" value="1"/>
</dbReference>
<dbReference type="Proteomes" id="UP001205843">
    <property type="component" value="Unassembled WGS sequence"/>
</dbReference>
<evidence type="ECO:0000313" key="4">
    <source>
        <dbReference type="EMBL" id="MCP1675724.1"/>
    </source>
</evidence>
<keyword evidence="5" id="KW-1185">Reference proteome</keyword>
<dbReference type="InterPro" id="IPR011033">
    <property type="entry name" value="PRC_barrel-like_sf"/>
</dbReference>
<reference evidence="4" key="1">
    <citation type="submission" date="2022-03" db="EMBL/GenBank/DDBJ databases">
        <title>Genomic Encyclopedia of Type Strains, Phase III (KMG-III): the genomes of soil and plant-associated and newly described type strains.</title>
        <authorList>
            <person name="Whitman W."/>
        </authorList>
    </citation>
    <scope>NUCLEOTIDE SEQUENCE</scope>
    <source>
        <strain evidence="4">ANL 6-2</strain>
    </source>
</reference>
<dbReference type="Gene3D" id="2.30.30.240">
    <property type="entry name" value="PRC-barrel domain"/>
    <property type="match status" value="1"/>
</dbReference>
<evidence type="ECO:0000259" key="3">
    <source>
        <dbReference type="Pfam" id="PF05239"/>
    </source>
</evidence>
<protein>
    <recommendedName>
        <fullName evidence="3">PRC-barrel domain-containing protein</fullName>
    </recommendedName>
</protein>
<comment type="caution">
    <text evidence="4">The sequence shown here is derived from an EMBL/GenBank/DDBJ whole genome shotgun (WGS) entry which is preliminary data.</text>
</comment>
<dbReference type="AlphaFoldDB" id="A0AAE3KCE7"/>
<feature type="compositionally biased region" description="Basic and acidic residues" evidence="1">
    <location>
        <begin position="34"/>
        <end position="47"/>
    </location>
</feature>
<proteinExistence type="predicted"/>
<dbReference type="InterPro" id="IPR027275">
    <property type="entry name" value="PRC-brl_dom"/>
</dbReference>
<feature type="domain" description="PRC-barrel" evidence="3">
    <location>
        <begin position="79"/>
        <end position="145"/>
    </location>
</feature>
<evidence type="ECO:0000256" key="1">
    <source>
        <dbReference type="SAM" id="MobiDB-lite"/>
    </source>
</evidence>
<dbReference type="Pfam" id="PF05239">
    <property type="entry name" value="PRC"/>
    <property type="match status" value="1"/>
</dbReference>
<dbReference type="PANTHER" id="PTHR36505:SF1">
    <property type="entry name" value="BLR1072 PROTEIN"/>
    <property type="match status" value="1"/>
</dbReference>
<feature type="chain" id="PRO_5042221244" description="PRC-barrel domain-containing protein" evidence="2">
    <location>
        <begin position="29"/>
        <end position="167"/>
    </location>
</feature>
<keyword evidence="2" id="KW-0732">Signal</keyword>
<feature type="region of interest" description="Disordered" evidence="1">
    <location>
        <begin position="30"/>
        <end position="78"/>
    </location>
</feature>
<dbReference type="RefSeq" id="WP_253479452.1">
    <property type="nucleotide sequence ID" value="NZ_JALJXV010000007.1"/>
</dbReference>
<accession>A0AAE3KCE7</accession>
<organism evidence="4 5">
    <name type="scientific">Natronocella acetinitrilica</name>
    <dbReference type="NCBI Taxonomy" id="414046"/>
    <lineage>
        <taxon>Bacteria</taxon>
        <taxon>Pseudomonadati</taxon>
        <taxon>Pseudomonadota</taxon>
        <taxon>Gammaproteobacteria</taxon>
        <taxon>Chromatiales</taxon>
        <taxon>Ectothiorhodospiraceae</taxon>
        <taxon>Natronocella</taxon>
    </lineage>
</organism>
<feature type="signal peptide" evidence="2">
    <location>
        <begin position="1"/>
        <end position="28"/>
    </location>
</feature>
<evidence type="ECO:0000256" key="2">
    <source>
        <dbReference type="SAM" id="SignalP"/>
    </source>
</evidence>
<sequence>MTKSNGLKLTAAMVPLIMFGIASTTAWADDDLEREERDQDAATHTESSEAVGPTDMTSDEARAQGGSDEKHVSRRPDQSYYASELMGHAVKHRSDDQSIGDISNLVIDQDGQVLAVVMRSGGTLGIGERQVAISWDDLERTIDGDDLSLYIDMDAEALERVPAYGED</sequence>
<feature type="compositionally biased region" description="Basic and acidic residues" evidence="1">
    <location>
        <begin position="59"/>
        <end position="77"/>
    </location>
</feature>
<name>A0AAE3KCE7_9GAMM</name>
<dbReference type="SUPFAM" id="SSF50346">
    <property type="entry name" value="PRC-barrel domain"/>
    <property type="match status" value="1"/>
</dbReference>